<reference evidence="1 2" key="2">
    <citation type="journal article" date="2017" name="Front. Plant Sci.">
        <title>Gene Classification and Mining of Molecular Markers Useful in Red Clover (Trifolium pratense) Breeding.</title>
        <authorList>
            <person name="Istvanek J."/>
            <person name="Dluhosova J."/>
            <person name="Dluhos P."/>
            <person name="Patkova L."/>
            <person name="Nedelnik J."/>
            <person name="Repkova J."/>
        </authorList>
    </citation>
    <scope>NUCLEOTIDE SEQUENCE [LARGE SCALE GENOMIC DNA]</scope>
    <source>
        <strain evidence="2">cv. Tatra</strain>
        <tissue evidence="1">Young leaves</tissue>
    </source>
</reference>
<dbReference type="EMBL" id="ASHM01183442">
    <property type="protein sequence ID" value="PNX65680.1"/>
    <property type="molecule type" value="Genomic_DNA"/>
</dbReference>
<dbReference type="AlphaFoldDB" id="A0A2K3KHC0"/>
<feature type="non-terminal residue" evidence="1">
    <location>
        <position position="53"/>
    </location>
</feature>
<protein>
    <submittedName>
        <fullName evidence="1">Uncharacterized protein</fullName>
    </submittedName>
</protein>
<evidence type="ECO:0000313" key="1">
    <source>
        <dbReference type="EMBL" id="PNX65680.1"/>
    </source>
</evidence>
<proteinExistence type="predicted"/>
<dbReference type="Proteomes" id="UP000236291">
    <property type="component" value="Unassembled WGS sequence"/>
</dbReference>
<organism evidence="1 2">
    <name type="scientific">Trifolium pratense</name>
    <name type="common">Red clover</name>
    <dbReference type="NCBI Taxonomy" id="57577"/>
    <lineage>
        <taxon>Eukaryota</taxon>
        <taxon>Viridiplantae</taxon>
        <taxon>Streptophyta</taxon>
        <taxon>Embryophyta</taxon>
        <taxon>Tracheophyta</taxon>
        <taxon>Spermatophyta</taxon>
        <taxon>Magnoliopsida</taxon>
        <taxon>eudicotyledons</taxon>
        <taxon>Gunneridae</taxon>
        <taxon>Pentapetalae</taxon>
        <taxon>rosids</taxon>
        <taxon>fabids</taxon>
        <taxon>Fabales</taxon>
        <taxon>Fabaceae</taxon>
        <taxon>Papilionoideae</taxon>
        <taxon>50 kb inversion clade</taxon>
        <taxon>NPAAA clade</taxon>
        <taxon>Hologalegina</taxon>
        <taxon>IRL clade</taxon>
        <taxon>Trifolieae</taxon>
        <taxon>Trifolium</taxon>
    </lineage>
</organism>
<gene>
    <name evidence="1" type="ORF">L195_g062719</name>
</gene>
<accession>A0A2K3KHC0</accession>
<comment type="caution">
    <text evidence="1">The sequence shown here is derived from an EMBL/GenBank/DDBJ whole genome shotgun (WGS) entry which is preliminary data.</text>
</comment>
<reference evidence="1 2" key="1">
    <citation type="journal article" date="2014" name="Am. J. Bot.">
        <title>Genome assembly and annotation for red clover (Trifolium pratense; Fabaceae).</title>
        <authorList>
            <person name="Istvanek J."/>
            <person name="Jaros M."/>
            <person name="Krenek A."/>
            <person name="Repkova J."/>
        </authorList>
    </citation>
    <scope>NUCLEOTIDE SEQUENCE [LARGE SCALE GENOMIC DNA]</scope>
    <source>
        <strain evidence="2">cv. Tatra</strain>
        <tissue evidence="1">Young leaves</tissue>
    </source>
</reference>
<sequence length="53" mass="5915">MVTFSRIFFAKSLLFHSTKKAFGGSDKVSTSRLVSWPPPPENVIKVNVDGNYI</sequence>
<name>A0A2K3KHC0_TRIPR</name>
<evidence type="ECO:0000313" key="2">
    <source>
        <dbReference type="Proteomes" id="UP000236291"/>
    </source>
</evidence>